<dbReference type="KEGG" id="pno:SNOG_11898"/>
<gene>
    <name evidence="2" type="ORF">SNOG_11898</name>
</gene>
<evidence type="ECO:0000313" key="3">
    <source>
        <dbReference type="Proteomes" id="UP000001055"/>
    </source>
</evidence>
<proteinExistence type="predicted"/>
<dbReference type="RefSeq" id="XP_001802134.1">
    <property type="nucleotide sequence ID" value="XM_001802082.1"/>
</dbReference>
<evidence type="ECO:0000256" key="1">
    <source>
        <dbReference type="SAM" id="MobiDB-lite"/>
    </source>
</evidence>
<dbReference type="Proteomes" id="UP000001055">
    <property type="component" value="Unassembled WGS sequence"/>
</dbReference>
<accession>Q0U8L6</accession>
<dbReference type="EMBL" id="CH445344">
    <property type="protein sequence ID" value="EAT80942.1"/>
    <property type="molecule type" value="Genomic_DNA"/>
</dbReference>
<evidence type="ECO:0000313" key="2">
    <source>
        <dbReference type="EMBL" id="EAT80942.1"/>
    </source>
</evidence>
<sequence length="81" mass="9209">MSIPFDIFTFPCSTTARVSFLEAAGEDQEPNERNDALADGTNTQPDGRNPWQALMKLRALISRSIASSSFWLRLGRNRFWM</sequence>
<dbReference type="AlphaFoldDB" id="Q0U8L6"/>
<dbReference type="GeneID" id="5979042"/>
<name>Q0U8L6_PHANO</name>
<protein>
    <submittedName>
        <fullName evidence="2">Uncharacterized protein</fullName>
    </submittedName>
</protein>
<reference evidence="3" key="1">
    <citation type="journal article" date="2007" name="Plant Cell">
        <title>Dothideomycete-plant interactions illuminated by genome sequencing and EST analysis of the wheat pathogen Stagonospora nodorum.</title>
        <authorList>
            <person name="Hane J.K."/>
            <person name="Lowe R.G."/>
            <person name="Solomon P.S."/>
            <person name="Tan K.C."/>
            <person name="Schoch C.L."/>
            <person name="Spatafora J.W."/>
            <person name="Crous P.W."/>
            <person name="Kodira C."/>
            <person name="Birren B.W."/>
            <person name="Galagan J.E."/>
            <person name="Torriani S.F."/>
            <person name="McDonald B.A."/>
            <person name="Oliver R.P."/>
        </authorList>
    </citation>
    <scope>NUCLEOTIDE SEQUENCE [LARGE SCALE GENOMIC DNA]</scope>
    <source>
        <strain evidence="3">SN15 / ATCC MYA-4574 / FGSC 10173</strain>
    </source>
</reference>
<dbReference type="InParanoid" id="Q0U8L6"/>
<organism evidence="2 3">
    <name type="scientific">Phaeosphaeria nodorum (strain SN15 / ATCC MYA-4574 / FGSC 10173)</name>
    <name type="common">Glume blotch fungus</name>
    <name type="synonym">Parastagonospora nodorum</name>
    <dbReference type="NCBI Taxonomy" id="321614"/>
    <lineage>
        <taxon>Eukaryota</taxon>
        <taxon>Fungi</taxon>
        <taxon>Dikarya</taxon>
        <taxon>Ascomycota</taxon>
        <taxon>Pezizomycotina</taxon>
        <taxon>Dothideomycetes</taxon>
        <taxon>Pleosporomycetidae</taxon>
        <taxon>Pleosporales</taxon>
        <taxon>Pleosporineae</taxon>
        <taxon>Phaeosphaeriaceae</taxon>
        <taxon>Parastagonospora</taxon>
    </lineage>
</organism>
<feature type="region of interest" description="Disordered" evidence="1">
    <location>
        <begin position="23"/>
        <end position="49"/>
    </location>
</feature>